<evidence type="ECO:0000313" key="2">
    <source>
        <dbReference type="EMBL" id="QHT13986.1"/>
    </source>
</evidence>
<keyword evidence="1" id="KW-0812">Transmembrane</keyword>
<keyword evidence="1" id="KW-1133">Transmembrane helix</keyword>
<proteinExistence type="predicted"/>
<evidence type="ECO:0000256" key="1">
    <source>
        <dbReference type="SAM" id="Phobius"/>
    </source>
</evidence>
<protein>
    <submittedName>
        <fullName evidence="2">Uncharacterized protein</fullName>
    </submittedName>
</protein>
<accession>A0A6C0DAD3</accession>
<reference evidence="2" key="1">
    <citation type="journal article" date="2020" name="Nature">
        <title>Giant virus diversity and host interactions through global metagenomics.</title>
        <authorList>
            <person name="Schulz F."/>
            <person name="Roux S."/>
            <person name="Paez-Espino D."/>
            <person name="Jungbluth S."/>
            <person name="Walsh D.A."/>
            <person name="Denef V.J."/>
            <person name="McMahon K.D."/>
            <person name="Konstantinidis K.T."/>
            <person name="Eloe-Fadrosh E.A."/>
            <person name="Kyrpides N.C."/>
            <person name="Woyke T."/>
        </authorList>
    </citation>
    <scope>NUCLEOTIDE SEQUENCE</scope>
    <source>
        <strain evidence="2">GVMAG-M-3300023174-134</strain>
    </source>
</reference>
<feature type="transmembrane region" description="Helical" evidence="1">
    <location>
        <begin position="12"/>
        <end position="35"/>
    </location>
</feature>
<organism evidence="2">
    <name type="scientific">viral metagenome</name>
    <dbReference type="NCBI Taxonomy" id="1070528"/>
    <lineage>
        <taxon>unclassified sequences</taxon>
        <taxon>metagenomes</taxon>
        <taxon>organismal metagenomes</taxon>
    </lineage>
</organism>
<sequence length="105" mass="11868">MGFINNDGSFYVILSYFGLCIFVSIVLCILMKFLYPLFCINSRRIHNNINEHITNTSTSNVINNNIIIDTDAMIIANEIIEVTNIVPSIVYKNIEPESIPIADQV</sequence>
<name>A0A6C0DAD3_9ZZZZ</name>
<dbReference type="EMBL" id="MN739578">
    <property type="protein sequence ID" value="QHT13986.1"/>
    <property type="molecule type" value="Genomic_DNA"/>
</dbReference>
<keyword evidence="1" id="KW-0472">Membrane</keyword>
<dbReference type="AlphaFoldDB" id="A0A6C0DAD3"/>